<reference evidence="2 3" key="1">
    <citation type="submission" date="2023-05" db="EMBL/GenBank/DDBJ databases">
        <title>Glutamicibacter sp. B1, complete genome.</title>
        <authorList>
            <person name="Long Y.H."/>
            <person name="Fang T."/>
            <person name="Li X.Y."/>
        </authorList>
    </citation>
    <scope>NUCLEOTIDE SEQUENCE [LARGE SCALE GENOMIC DNA]</scope>
    <source>
        <strain evidence="2 3">B1</strain>
    </source>
</reference>
<dbReference type="AlphaFoldDB" id="A0AAU6WB07"/>
<dbReference type="Proteomes" id="UP001486888">
    <property type="component" value="Chromosome"/>
</dbReference>
<dbReference type="Pfam" id="PF18728">
    <property type="entry name" value="HEPN_AbiV"/>
    <property type="match status" value="1"/>
</dbReference>
<name>A0AAU6WB07_9MICC</name>
<feature type="region of interest" description="Disordered" evidence="1">
    <location>
        <begin position="214"/>
        <end position="240"/>
    </location>
</feature>
<evidence type="ECO:0008006" key="4">
    <source>
        <dbReference type="Google" id="ProtNLM"/>
    </source>
</evidence>
<feature type="compositionally biased region" description="Basic and acidic residues" evidence="1">
    <location>
        <begin position="214"/>
        <end position="223"/>
    </location>
</feature>
<protein>
    <recommendedName>
        <fullName evidence="4">AbiV family abortive infection protein</fullName>
    </recommendedName>
</protein>
<dbReference type="KEGG" id="gey:QMQ05_10925"/>
<keyword evidence="3" id="KW-1185">Reference proteome</keyword>
<proteinExistence type="predicted"/>
<dbReference type="EMBL" id="CP125942">
    <property type="protein sequence ID" value="XAO44869.1"/>
    <property type="molecule type" value="Genomic_DNA"/>
</dbReference>
<evidence type="ECO:0000256" key="1">
    <source>
        <dbReference type="SAM" id="MobiDB-lite"/>
    </source>
</evidence>
<dbReference type="InterPro" id="IPR030987">
    <property type="entry name" value="AbiV"/>
</dbReference>
<evidence type="ECO:0000313" key="3">
    <source>
        <dbReference type="Proteomes" id="UP001486888"/>
    </source>
</evidence>
<gene>
    <name evidence="2" type="ORF">QMQ05_10925</name>
</gene>
<accession>A0AAU6WB07</accession>
<organism evidence="2 3">
    <name type="scientific">Glutamicibacter ectropisis</name>
    <dbReference type="NCBI Taxonomy" id="3046593"/>
    <lineage>
        <taxon>Bacteria</taxon>
        <taxon>Bacillati</taxon>
        <taxon>Actinomycetota</taxon>
        <taxon>Actinomycetes</taxon>
        <taxon>Micrococcales</taxon>
        <taxon>Micrococcaceae</taxon>
        <taxon>Glutamicibacter</taxon>
    </lineage>
</organism>
<evidence type="ECO:0000313" key="2">
    <source>
        <dbReference type="EMBL" id="XAO44869.1"/>
    </source>
</evidence>
<dbReference type="RefSeq" id="WP_345469990.1">
    <property type="nucleotide sequence ID" value="NZ_CP125942.1"/>
</dbReference>
<sequence length="240" mass="27321">MITSQELPASLTAAEVIELTDTLLSNANRLRTSALVMLEKGAVPVARLLAILCVDTSGEAIALHERRTEMGYRPEGEPFVSSDLVAIWQARDRTFKLVHDFLEAEEYSFNRWPPNEEERGQIRTTLANLGIHIQRTVNEENTIGADEGAQNIRRVLEYTEQIGWQLRLGEHIEARRRERVEEELAAYLRLGKQGKKFNNVAYLFDFPENPFEKMGKKGHEAQDRSLTNLRNAIDKESGTD</sequence>